<dbReference type="InterPro" id="IPR026444">
    <property type="entry name" value="Secre_tail"/>
</dbReference>
<dbReference type="NCBIfam" id="TIGR04183">
    <property type="entry name" value="Por_Secre_tail"/>
    <property type="match status" value="1"/>
</dbReference>
<dbReference type="RefSeq" id="WP_258541554.1">
    <property type="nucleotide sequence ID" value="NZ_OU015584.1"/>
</dbReference>
<dbReference type="AlphaFoldDB" id="A0A916NR68"/>
<evidence type="ECO:0000256" key="1">
    <source>
        <dbReference type="ARBA" id="ARBA00022729"/>
    </source>
</evidence>
<evidence type="ECO:0000313" key="4">
    <source>
        <dbReference type="EMBL" id="CAG5080520.1"/>
    </source>
</evidence>
<reference evidence="4" key="1">
    <citation type="submission" date="2021-04" db="EMBL/GenBank/DDBJ databases">
        <authorList>
            <person name="Rodrigo-Torres L."/>
            <person name="Arahal R. D."/>
            <person name="Lucena T."/>
        </authorList>
    </citation>
    <scope>NUCLEOTIDE SEQUENCE</scope>
    <source>
        <strain evidence="4">AS29M-1</strain>
    </source>
</reference>
<sequence>MKKTLLSALLLGGMYAASAQCTPDPSITSGISPDTLTGMAVSYVGQAYEEVFTFVVPTDTMGLTIDYIKLNNVTGLPSNYDYDCTPSNCEFPAGSSQCARVFSTSNPTTPQIGSYQLTIEAMAYVILLGQSVANPQGATTYDGYYLVIADAATAGVEQVGKGDMKSLIAYPNPTNGNTTVEFAMGYNTEVTFTVTNLLGEVVNRQVIAAPKGLNRINFDASNMSNGVYLYTITDGKNSISKKLIVNK</sequence>
<proteinExistence type="predicted"/>
<dbReference type="Pfam" id="PF18962">
    <property type="entry name" value="Por_Secre_tail"/>
    <property type="match status" value="1"/>
</dbReference>
<dbReference type="KEGG" id="ptan:CRYO30217_01354"/>
<feature type="domain" description="Secretion system C-terminal sorting" evidence="3">
    <location>
        <begin position="170"/>
        <end position="245"/>
    </location>
</feature>
<feature type="chain" id="PRO_5037664983" description="Secretion system C-terminal sorting domain-containing protein" evidence="2">
    <location>
        <begin position="20"/>
        <end position="247"/>
    </location>
</feature>
<feature type="signal peptide" evidence="2">
    <location>
        <begin position="1"/>
        <end position="19"/>
    </location>
</feature>
<dbReference type="EMBL" id="OU015584">
    <property type="protein sequence ID" value="CAG5080520.1"/>
    <property type="molecule type" value="Genomic_DNA"/>
</dbReference>
<keyword evidence="1 2" id="KW-0732">Signal</keyword>
<evidence type="ECO:0000313" key="5">
    <source>
        <dbReference type="Proteomes" id="UP000683507"/>
    </source>
</evidence>
<evidence type="ECO:0000256" key="2">
    <source>
        <dbReference type="SAM" id="SignalP"/>
    </source>
</evidence>
<accession>A0A916NR68</accession>
<protein>
    <recommendedName>
        <fullName evidence="3">Secretion system C-terminal sorting domain-containing protein</fullName>
    </recommendedName>
</protein>
<gene>
    <name evidence="4" type="ORF">CRYO30217_01354</name>
</gene>
<evidence type="ECO:0000259" key="3">
    <source>
        <dbReference type="Pfam" id="PF18962"/>
    </source>
</evidence>
<dbReference type="Proteomes" id="UP000683507">
    <property type="component" value="Chromosome"/>
</dbReference>
<organism evidence="4 5">
    <name type="scientific">Parvicella tangerina</name>
    <dbReference type="NCBI Taxonomy" id="2829795"/>
    <lineage>
        <taxon>Bacteria</taxon>
        <taxon>Pseudomonadati</taxon>
        <taxon>Bacteroidota</taxon>
        <taxon>Flavobacteriia</taxon>
        <taxon>Flavobacteriales</taxon>
        <taxon>Parvicellaceae</taxon>
        <taxon>Parvicella</taxon>
    </lineage>
</organism>
<keyword evidence="5" id="KW-1185">Reference proteome</keyword>
<name>A0A916NR68_9FLAO</name>